<dbReference type="InterPro" id="IPR020683">
    <property type="entry name" value="DUF3447"/>
</dbReference>
<dbReference type="STRING" id="5722.A2DYY8"/>
<dbReference type="EMBL" id="DS113271">
    <property type="protein sequence ID" value="EAY14399.1"/>
    <property type="molecule type" value="Genomic_DNA"/>
</dbReference>
<evidence type="ECO:0000313" key="3">
    <source>
        <dbReference type="EMBL" id="EAY14399.1"/>
    </source>
</evidence>
<dbReference type="OrthoDB" id="163438at2759"/>
<dbReference type="eggNOG" id="KOG0504">
    <property type="taxonomic scope" value="Eukaryota"/>
</dbReference>
<sequence>MIDEEFQTKYSQIKNVYFQEFKKVEDEKLLEKFKNYSSEFQTPVLKAVMHNDEKAFISIAEGEDFDEKQTFQSCFFPNRDYSYSLLELCCYYGAVDCFKQLQTKFELKFSKICLMLSFLGGNPEIMSECLKYQIPTEECMEYAIFSHNIDFVTFLFNEYNIKINADYCCKYDNLLALFVYLDQTKALDECLKFSININIQDFCDYLIKYGANVNSGVLHDAVKLNNLKLIRFLISKGAHVNEIVYEKTPLIIACEYNYMETLSTLIQLGADPEIETSYGKTVLYRAIELDHNEIVDFLISKNINYCKKAFLMQLKETTPRSLKFSFLAGHT</sequence>
<name>A2DYY8_TRIV3</name>
<dbReference type="AlphaFoldDB" id="A2DYY8"/>
<dbReference type="Pfam" id="PF11929">
    <property type="entry name" value="DUF3447"/>
    <property type="match status" value="1"/>
</dbReference>
<evidence type="ECO:0000313" key="4">
    <source>
        <dbReference type="Proteomes" id="UP000001542"/>
    </source>
</evidence>
<dbReference type="PANTHER" id="PTHR24182">
    <property type="entry name" value="ANKYRIN REPEAT AND SOCS BOX CONTAINING 4"/>
    <property type="match status" value="1"/>
</dbReference>
<dbReference type="Gene3D" id="1.25.40.20">
    <property type="entry name" value="Ankyrin repeat-containing domain"/>
    <property type="match status" value="1"/>
</dbReference>
<dbReference type="Pfam" id="PF12796">
    <property type="entry name" value="Ank_2"/>
    <property type="match status" value="1"/>
</dbReference>
<feature type="domain" description="DUF3447" evidence="2">
    <location>
        <begin position="105"/>
        <end position="180"/>
    </location>
</feature>
<dbReference type="Proteomes" id="UP000001542">
    <property type="component" value="Unassembled WGS sequence"/>
</dbReference>
<keyword evidence="4" id="KW-1185">Reference proteome</keyword>
<dbReference type="SMART" id="SM00248">
    <property type="entry name" value="ANK"/>
    <property type="match status" value="5"/>
</dbReference>
<proteinExistence type="predicted"/>
<protein>
    <recommendedName>
        <fullName evidence="2">DUF3447 domain-containing protein</fullName>
    </recommendedName>
</protein>
<feature type="repeat" description="ANK" evidence="1">
    <location>
        <begin position="245"/>
        <end position="277"/>
    </location>
</feature>
<dbReference type="KEGG" id="tva:4772387"/>
<dbReference type="RefSeq" id="XP_001326622.1">
    <property type="nucleotide sequence ID" value="XM_001326587.1"/>
</dbReference>
<dbReference type="InterPro" id="IPR036770">
    <property type="entry name" value="Ankyrin_rpt-contain_sf"/>
</dbReference>
<reference evidence="3" key="2">
    <citation type="journal article" date="2007" name="Science">
        <title>Draft genome sequence of the sexually transmitted pathogen Trichomonas vaginalis.</title>
        <authorList>
            <person name="Carlton J.M."/>
            <person name="Hirt R.P."/>
            <person name="Silva J.C."/>
            <person name="Delcher A.L."/>
            <person name="Schatz M."/>
            <person name="Zhao Q."/>
            <person name="Wortman J.R."/>
            <person name="Bidwell S.L."/>
            <person name="Alsmark U.C.M."/>
            <person name="Besteiro S."/>
            <person name="Sicheritz-Ponten T."/>
            <person name="Noel C.J."/>
            <person name="Dacks J.B."/>
            <person name="Foster P.G."/>
            <person name="Simillion C."/>
            <person name="Van de Peer Y."/>
            <person name="Miranda-Saavedra D."/>
            <person name="Barton G.J."/>
            <person name="Westrop G.D."/>
            <person name="Mueller S."/>
            <person name="Dessi D."/>
            <person name="Fiori P.L."/>
            <person name="Ren Q."/>
            <person name="Paulsen I."/>
            <person name="Zhang H."/>
            <person name="Bastida-Corcuera F.D."/>
            <person name="Simoes-Barbosa A."/>
            <person name="Brown M.T."/>
            <person name="Hayes R.D."/>
            <person name="Mukherjee M."/>
            <person name="Okumura C.Y."/>
            <person name="Schneider R."/>
            <person name="Smith A.J."/>
            <person name="Vanacova S."/>
            <person name="Villalvazo M."/>
            <person name="Haas B.J."/>
            <person name="Pertea M."/>
            <person name="Feldblyum T.V."/>
            <person name="Utterback T.R."/>
            <person name="Shu C.L."/>
            <person name="Osoegawa K."/>
            <person name="de Jong P.J."/>
            <person name="Hrdy I."/>
            <person name="Horvathova L."/>
            <person name="Zubacova Z."/>
            <person name="Dolezal P."/>
            <person name="Malik S.B."/>
            <person name="Logsdon J.M. Jr."/>
            <person name="Henze K."/>
            <person name="Gupta A."/>
            <person name="Wang C.C."/>
            <person name="Dunne R.L."/>
            <person name="Upcroft J.A."/>
            <person name="Upcroft P."/>
            <person name="White O."/>
            <person name="Salzberg S.L."/>
            <person name="Tang P."/>
            <person name="Chiu C.-H."/>
            <person name="Lee Y.-S."/>
            <person name="Embley T.M."/>
            <person name="Coombs G.H."/>
            <person name="Mottram J.C."/>
            <person name="Tachezy J."/>
            <person name="Fraser-Liggett C.M."/>
            <person name="Johnson P.J."/>
        </authorList>
    </citation>
    <scope>NUCLEOTIDE SEQUENCE [LARGE SCALE GENOMIC DNA]</scope>
    <source>
        <strain evidence="3">G3</strain>
    </source>
</reference>
<dbReference type="InterPro" id="IPR002110">
    <property type="entry name" value="Ankyrin_rpt"/>
</dbReference>
<dbReference type="VEuPathDB" id="TrichDB:TVAG_398840"/>
<keyword evidence="1" id="KW-0040">ANK repeat</keyword>
<dbReference type="VEuPathDB" id="TrichDB:TVAGG3_0869180"/>
<dbReference type="PANTHER" id="PTHR24182:SF13">
    <property type="entry name" value="LD18443P"/>
    <property type="match status" value="1"/>
</dbReference>
<dbReference type="InParanoid" id="A2DYY8"/>
<reference evidence="3" key="1">
    <citation type="submission" date="2006-10" db="EMBL/GenBank/DDBJ databases">
        <authorList>
            <person name="Amadeo P."/>
            <person name="Zhao Q."/>
            <person name="Wortman J."/>
            <person name="Fraser-Liggett C."/>
            <person name="Carlton J."/>
        </authorList>
    </citation>
    <scope>NUCLEOTIDE SEQUENCE</scope>
    <source>
        <strain evidence="3">G3</strain>
    </source>
</reference>
<dbReference type="PROSITE" id="PS50088">
    <property type="entry name" value="ANK_REPEAT"/>
    <property type="match status" value="1"/>
</dbReference>
<dbReference type="SUPFAM" id="SSF48403">
    <property type="entry name" value="Ankyrin repeat"/>
    <property type="match status" value="1"/>
</dbReference>
<evidence type="ECO:0000256" key="1">
    <source>
        <dbReference type="PROSITE-ProRule" id="PRU00023"/>
    </source>
</evidence>
<gene>
    <name evidence="3" type="ORF">TVAG_255910</name>
</gene>
<accession>A2DYY8</accession>
<evidence type="ECO:0000259" key="2">
    <source>
        <dbReference type="Pfam" id="PF11929"/>
    </source>
</evidence>
<organism evidence="3 4">
    <name type="scientific">Trichomonas vaginalis (strain ATCC PRA-98 / G3)</name>
    <dbReference type="NCBI Taxonomy" id="412133"/>
    <lineage>
        <taxon>Eukaryota</taxon>
        <taxon>Metamonada</taxon>
        <taxon>Parabasalia</taxon>
        <taxon>Trichomonadida</taxon>
        <taxon>Trichomonadidae</taxon>
        <taxon>Trichomonas</taxon>
    </lineage>
</organism>